<dbReference type="Gene3D" id="3.40.190.10">
    <property type="entry name" value="Periplasmic binding protein-like II"/>
    <property type="match status" value="2"/>
</dbReference>
<keyword evidence="8" id="KW-1185">Reference proteome</keyword>
<evidence type="ECO:0000256" key="1">
    <source>
        <dbReference type="ARBA" id="ARBA00022475"/>
    </source>
</evidence>
<dbReference type="PROSITE" id="PS51257">
    <property type="entry name" value="PROKAR_LIPOPROTEIN"/>
    <property type="match status" value="1"/>
</dbReference>
<dbReference type="Pfam" id="PF01547">
    <property type="entry name" value="SBP_bac_1"/>
    <property type="match status" value="1"/>
</dbReference>
<evidence type="ECO:0000256" key="4">
    <source>
        <dbReference type="ARBA" id="ARBA00023139"/>
    </source>
</evidence>
<dbReference type="InterPro" id="IPR050490">
    <property type="entry name" value="Bact_solute-bd_prot1"/>
</dbReference>
<keyword evidence="3" id="KW-0472">Membrane</keyword>
<evidence type="ECO:0000256" key="2">
    <source>
        <dbReference type="ARBA" id="ARBA00022729"/>
    </source>
</evidence>
<dbReference type="AlphaFoldDB" id="A0A927BTK7"/>
<evidence type="ECO:0000256" key="5">
    <source>
        <dbReference type="ARBA" id="ARBA00023288"/>
    </source>
</evidence>
<dbReference type="PANTHER" id="PTHR43649">
    <property type="entry name" value="ARABINOSE-BINDING PROTEIN-RELATED"/>
    <property type="match status" value="1"/>
</dbReference>
<feature type="signal peptide" evidence="6">
    <location>
        <begin position="1"/>
        <end position="38"/>
    </location>
</feature>
<reference evidence="7" key="1">
    <citation type="submission" date="2020-09" db="EMBL/GenBank/DDBJ databases">
        <title>A novel bacterium of genus Paenibacillus, isolated from South China Sea.</title>
        <authorList>
            <person name="Huang H."/>
            <person name="Mo K."/>
            <person name="Hu Y."/>
        </authorList>
    </citation>
    <scope>NUCLEOTIDE SEQUENCE</scope>
    <source>
        <strain evidence="7">IB182496</strain>
    </source>
</reference>
<proteinExistence type="predicted"/>
<dbReference type="InterPro" id="IPR006059">
    <property type="entry name" value="SBP"/>
</dbReference>
<evidence type="ECO:0000256" key="6">
    <source>
        <dbReference type="SAM" id="SignalP"/>
    </source>
</evidence>
<organism evidence="7 8">
    <name type="scientific">Paenibacillus sabuli</name>
    <dbReference type="NCBI Taxonomy" id="2772509"/>
    <lineage>
        <taxon>Bacteria</taxon>
        <taxon>Bacillati</taxon>
        <taxon>Bacillota</taxon>
        <taxon>Bacilli</taxon>
        <taxon>Bacillales</taxon>
        <taxon>Paenibacillaceae</taxon>
        <taxon>Paenibacillus</taxon>
    </lineage>
</organism>
<protein>
    <submittedName>
        <fullName evidence="7">Extracellular solute-binding protein</fullName>
    </submittedName>
</protein>
<name>A0A927BTK7_9BACL</name>
<keyword evidence="1" id="KW-1003">Cell membrane</keyword>
<accession>A0A927BTK7</accession>
<keyword evidence="4" id="KW-0564">Palmitate</keyword>
<keyword evidence="2 6" id="KW-0732">Signal</keyword>
<dbReference type="Proteomes" id="UP000621560">
    <property type="component" value="Unassembled WGS sequence"/>
</dbReference>
<evidence type="ECO:0000313" key="7">
    <source>
        <dbReference type="EMBL" id="MBD2845525.1"/>
    </source>
</evidence>
<sequence length="509" mass="57384">MHVNARPRLLNRLHPKSLPLLLALLLAAALTGCSRQPAAPEQPPLELSIMLPLHLIQPPSDELVAELEKMTGTDLDLRWVPDEIYSDKLSLAVASGSYMKATYVNFNEYQYMKNAIRLGHFWEIGPYLWDYPNLRKLSSLVFEESAVDDQIYGLYAERPASRQGIILRQDWLDRLGLEPPGTLEELYEVLRAFTEDDPDGNGQDDTFGLADRNDLIYGAFKTLGSYFGTPNNWGLIGGQIVPEFETDAYMETMKFMKRLYDEGLINRDFAVTSKQNQRTRFVTGAAGVYIGSMADAQRLADSAVALDPQAAFTLVNRIQGPAGLRVWAMPGYGGMFLFSKSAVQTKEELHQILAFFDRSMDADVSNMMRYGFEGRHHERADGEVVLPPEQEQLRVDEVNAMHTLMIGELSNPNLLPIAELRPLAELAETLIKDNTRFVVRDATANLESARDDESGLELQGIITDATYNFMLGYLDEQGFRREVQRWKDSGGARIIEEYNASYQQFRGSQ</sequence>
<comment type="caution">
    <text evidence="7">The sequence shown here is derived from an EMBL/GenBank/DDBJ whole genome shotgun (WGS) entry which is preliminary data.</text>
</comment>
<dbReference type="SUPFAM" id="SSF53850">
    <property type="entry name" value="Periplasmic binding protein-like II"/>
    <property type="match status" value="1"/>
</dbReference>
<feature type="chain" id="PRO_5036812002" evidence="6">
    <location>
        <begin position="39"/>
        <end position="509"/>
    </location>
</feature>
<dbReference type="EMBL" id="JACXIZ010000016">
    <property type="protein sequence ID" value="MBD2845525.1"/>
    <property type="molecule type" value="Genomic_DNA"/>
</dbReference>
<dbReference type="RefSeq" id="WP_190917188.1">
    <property type="nucleotide sequence ID" value="NZ_JACXIZ010000016.1"/>
</dbReference>
<gene>
    <name evidence="7" type="ORF">IDH44_10020</name>
</gene>
<evidence type="ECO:0000313" key="8">
    <source>
        <dbReference type="Proteomes" id="UP000621560"/>
    </source>
</evidence>
<dbReference type="CDD" id="cd13580">
    <property type="entry name" value="PBP2_AlgQ_like_1"/>
    <property type="match status" value="1"/>
</dbReference>
<evidence type="ECO:0000256" key="3">
    <source>
        <dbReference type="ARBA" id="ARBA00023136"/>
    </source>
</evidence>
<dbReference type="PANTHER" id="PTHR43649:SF33">
    <property type="entry name" value="POLYGALACTURONAN_RHAMNOGALACTURONAN-BINDING PROTEIN YTCQ"/>
    <property type="match status" value="1"/>
</dbReference>
<keyword evidence="5" id="KW-0449">Lipoprotein</keyword>